<evidence type="ECO:0000313" key="3">
    <source>
        <dbReference type="EMBL" id="SHJ35425.1"/>
    </source>
</evidence>
<feature type="chain" id="PRO_5012590353" evidence="1">
    <location>
        <begin position="25"/>
        <end position="243"/>
    </location>
</feature>
<dbReference type="RefSeq" id="WP_072908742.1">
    <property type="nucleotide sequence ID" value="NZ_FQZT01000007.1"/>
</dbReference>
<dbReference type="AlphaFoldDB" id="A0A1M6IM33"/>
<accession>A0A1M6IM33</accession>
<organism evidence="3 4">
    <name type="scientific">Malonomonas rubra DSM 5091</name>
    <dbReference type="NCBI Taxonomy" id="1122189"/>
    <lineage>
        <taxon>Bacteria</taxon>
        <taxon>Pseudomonadati</taxon>
        <taxon>Thermodesulfobacteriota</taxon>
        <taxon>Desulfuromonadia</taxon>
        <taxon>Desulfuromonadales</taxon>
        <taxon>Geopsychrobacteraceae</taxon>
        <taxon>Malonomonas</taxon>
    </lineage>
</organism>
<reference evidence="3 4" key="1">
    <citation type="submission" date="2016-11" db="EMBL/GenBank/DDBJ databases">
        <authorList>
            <person name="Jaros S."/>
            <person name="Januszkiewicz K."/>
            <person name="Wedrychowicz H."/>
        </authorList>
    </citation>
    <scope>NUCLEOTIDE SEQUENCE [LARGE SCALE GENOMIC DNA]</scope>
    <source>
        <strain evidence="3 4">DSM 5091</strain>
    </source>
</reference>
<feature type="domain" description="Ice-binding protein C-terminal" evidence="2">
    <location>
        <begin position="216"/>
        <end position="239"/>
    </location>
</feature>
<dbReference type="Pfam" id="PF07589">
    <property type="entry name" value="PEP-CTERM"/>
    <property type="match status" value="1"/>
</dbReference>
<proteinExistence type="predicted"/>
<protein>
    <submittedName>
        <fullName evidence="3">PEP-CTERM protein-sorting domain-containing protein</fullName>
    </submittedName>
</protein>
<dbReference type="InterPro" id="IPR013424">
    <property type="entry name" value="Ice-binding_C"/>
</dbReference>
<keyword evidence="1" id="KW-0732">Signal</keyword>
<dbReference type="Proteomes" id="UP000184171">
    <property type="component" value="Unassembled WGS sequence"/>
</dbReference>
<dbReference type="EMBL" id="FQZT01000007">
    <property type="protein sequence ID" value="SHJ35425.1"/>
    <property type="molecule type" value="Genomic_DNA"/>
</dbReference>
<dbReference type="NCBIfam" id="TIGR02595">
    <property type="entry name" value="PEP_CTERM"/>
    <property type="match status" value="1"/>
</dbReference>
<sequence length="243" mass="26032">MRLKCTLSMSLVLAILLAGFAVNAATIDVGATPTNQNDWVFSDGTNSLSPNYNGVNAFGVYGGTVSDFSGWWQADFEFTVSNIDSLLPATIEVSAFGADDRAALLINDQLFQLVGIFAPGIGEFDWAKPLFETSGTTYPDHETGLSFVANYGYDGNPGGPYSFDLSSFLMEGTNTLSIIVNDTNAGINGYTTEFVGSQQYSSFRFLANVNYSEVAPVPEPSTVLLLGSGLLGLGWYGRKRKKA</sequence>
<evidence type="ECO:0000313" key="4">
    <source>
        <dbReference type="Proteomes" id="UP000184171"/>
    </source>
</evidence>
<evidence type="ECO:0000259" key="2">
    <source>
        <dbReference type="Pfam" id="PF07589"/>
    </source>
</evidence>
<feature type="signal peptide" evidence="1">
    <location>
        <begin position="1"/>
        <end position="24"/>
    </location>
</feature>
<evidence type="ECO:0000256" key="1">
    <source>
        <dbReference type="SAM" id="SignalP"/>
    </source>
</evidence>
<name>A0A1M6IM33_MALRU</name>
<keyword evidence="4" id="KW-1185">Reference proteome</keyword>
<gene>
    <name evidence="3" type="ORF">SAMN02745165_02164</name>
</gene>